<name>A0ABW6I9M7_9CYAN</name>
<comment type="caution">
    <text evidence="1">The sequence shown here is derived from an EMBL/GenBank/DDBJ whole genome shotgun (WGS) entry which is preliminary data.</text>
</comment>
<keyword evidence="2" id="KW-1185">Reference proteome</keyword>
<evidence type="ECO:0000313" key="1">
    <source>
        <dbReference type="EMBL" id="MFE4104871.1"/>
    </source>
</evidence>
<sequence length="103" mass="12070">MFVLDTDYTIHYRITESKGSFKLAFWEPAPRNEYRTQPYLFMANYVLRSIEEARDILKQYILMSGANSLPSTELPNHGKIRIFPHPTWSGQEFSIVEEKPRSA</sequence>
<organism evidence="1 2">
    <name type="scientific">Almyronema epifaneia S1</name>
    <dbReference type="NCBI Taxonomy" id="2991925"/>
    <lineage>
        <taxon>Bacteria</taxon>
        <taxon>Bacillati</taxon>
        <taxon>Cyanobacteriota</taxon>
        <taxon>Cyanophyceae</taxon>
        <taxon>Nodosilineales</taxon>
        <taxon>Nodosilineaceae</taxon>
        <taxon>Almyronema</taxon>
        <taxon>Almyronema epifaneia</taxon>
    </lineage>
</organism>
<accession>A0ABW6I9M7</accession>
<dbReference type="EMBL" id="JBHZOL010000004">
    <property type="protein sequence ID" value="MFE4104871.1"/>
    <property type="molecule type" value="Genomic_DNA"/>
</dbReference>
<evidence type="ECO:0000313" key="2">
    <source>
        <dbReference type="Proteomes" id="UP001600165"/>
    </source>
</evidence>
<dbReference type="Proteomes" id="UP001600165">
    <property type="component" value="Unassembled WGS sequence"/>
</dbReference>
<protein>
    <submittedName>
        <fullName evidence="1">Uncharacterized protein</fullName>
    </submittedName>
</protein>
<reference evidence="1 2" key="1">
    <citation type="submission" date="2024-10" db="EMBL/GenBank/DDBJ databases">
        <authorList>
            <person name="Ratan Roy A."/>
            <person name="Morales Sandoval P.H."/>
            <person name="De Los Santos Villalobos S."/>
            <person name="Chakraborty S."/>
            <person name="Mukherjee J."/>
        </authorList>
    </citation>
    <scope>NUCLEOTIDE SEQUENCE [LARGE SCALE GENOMIC DNA]</scope>
    <source>
        <strain evidence="1 2">S1</strain>
    </source>
</reference>
<dbReference type="RefSeq" id="WP_377960556.1">
    <property type="nucleotide sequence ID" value="NZ_JBHZOL010000004.1"/>
</dbReference>
<gene>
    <name evidence="1" type="ORF">ACFVKH_01190</name>
</gene>
<proteinExistence type="predicted"/>